<keyword evidence="3" id="KW-0238">DNA-binding</keyword>
<evidence type="ECO:0000256" key="1">
    <source>
        <dbReference type="ARBA" id="ARBA00004123"/>
    </source>
</evidence>
<dbReference type="SUPFAM" id="SSF57959">
    <property type="entry name" value="Leucine zipper domain"/>
    <property type="match status" value="1"/>
</dbReference>
<evidence type="ECO:0000256" key="4">
    <source>
        <dbReference type="ARBA" id="ARBA00023163"/>
    </source>
</evidence>
<dbReference type="PANTHER" id="PTHR13044:SF14">
    <property type="entry name" value="CRYPTOCEPHAL, ISOFORM A"/>
    <property type="match status" value="1"/>
</dbReference>
<feature type="region of interest" description="Disordered" evidence="6">
    <location>
        <begin position="234"/>
        <end position="278"/>
    </location>
</feature>
<feature type="compositionally biased region" description="Low complexity" evidence="6">
    <location>
        <begin position="136"/>
        <end position="147"/>
    </location>
</feature>
<evidence type="ECO:0000313" key="8">
    <source>
        <dbReference type="EMBL" id="GLB38775.1"/>
    </source>
</evidence>
<dbReference type="GO" id="GO:0005634">
    <property type="term" value="C:nucleus"/>
    <property type="evidence" value="ECO:0007669"/>
    <property type="project" value="UniProtKB-SubCell"/>
</dbReference>
<evidence type="ECO:0000256" key="6">
    <source>
        <dbReference type="SAM" id="MobiDB-lite"/>
    </source>
</evidence>
<dbReference type="EMBL" id="BRPK01000005">
    <property type="protein sequence ID" value="GLB38775.1"/>
    <property type="molecule type" value="Genomic_DNA"/>
</dbReference>
<feature type="compositionally biased region" description="Low complexity" evidence="6">
    <location>
        <begin position="153"/>
        <end position="170"/>
    </location>
</feature>
<feature type="domain" description="BZIP" evidence="7">
    <location>
        <begin position="263"/>
        <end position="277"/>
    </location>
</feature>
<dbReference type="OrthoDB" id="2257100at2759"/>
<comment type="subcellular location">
    <subcellularLocation>
        <location evidence="1">Nucleus</location>
    </subcellularLocation>
</comment>
<dbReference type="SMART" id="SM00338">
    <property type="entry name" value="BRLZ"/>
    <property type="match status" value="1"/>
</dbReference>
<dbReference type="Pfam" id="PF07716">
    <property type="entry name" value="bZIP_2"/>
    <property type="match status" value="1"/>
</dbReference>
<evidence type="ECO:0000256" key="3">
    <source>
        <dbReference type="ARBA" id="ARBA00023125"/>
    </source>
</evidence>
<dbReference type="Gene3D" id="3.30.160.60">
    <property type="entry name" value="Classic Zinc Finger"/>
    <property type="match status" value="1"/>
</dbReference>
<dbReference type="GO" id="GO:0001228">
    <property type="term" value="F:DNA-binding transcription activator activity, RNA polymerase II-specific"/>
    <property type="evidence" value="ECO:0007669"/>
    <property type="project" value="TreeGrafter"/>
</dbReference>
<keyword evidence="5" id="KW-0539">Nucleus</keyword>
<dbReference type="GO" id="GO:0000977">
    <property type="term" value="F:RNA polymerase II transcription regulatory region sequence-specific DNA binding"/>
    <property type="evidence" value="ECO:0007669"/>
    <property type="project" value="TreeGrafter"/>
</dbReference>
<keyword evidence="9" id="KW-1185">Reference proteome</keyword>
<dbReference type="PANTHER" id="PTHR13044">
    <property type="entry name" value="ACTIVATING TRANSCRIPTION FACTOR ATF 4/5"/>
    <property type="match status" value="1"/>
</dbReference>
<name>A0A9P3PLY4_LYOSH</name>
<feature type="compositionally biased region" description="Basic and acidic residues" evidence="6">
    <location>
        <begin position="254"/>
        <end position="264"/>
    </location>
</feature>
<gene>
    <name evidence="8" type="ORF">LshimejAT787_0506400</name>
</gene>
<dbReference type="CDD" id="cd12193">
    <property type="entry name" value="bZIP_GCN4"/>
    <property type="match status" value="1"/>
</dbReference>
<reference evidence="8" key="1">
    <citation type="submission" date="2022-07" db="EMBL/GenBank/DDBJ databases">
        <title>The genome of Lyophyllum shimeji provides insight into the initial evolution of ectomycorrhizal fungal genome.</title>
        <authorList>
            <person name="Kobayashi Y."/>
            <person name="Shibata T."/>
            <person name="Hirakawa H."/>
            <person name="Shigenobu S."/>
            <person name="Nishiyama T."/>
            <person name="Yamada A."/>
            <person name="Hasebe M."/>
            <person name="Kawaguchi M."/>
        </authorList>
    </citation>
    <scope>NUCLEOTIDE SEQUENCE</scope>
    <source>
        <strain evidence="8">AT787</strain>
    </source>
</reference>
<evidence type="ECO:0000256" key="2">
    <source>
        <dbReference type="ARBA" id="ARBA00023015"/>
    </source>
</evidence>
<dbReference type="InterPro" id="IPR046347">
    <property type="entry name" value="bZIP_sf"/>
</dbReference>
<evidence type="ECO:0000259" key="7">
    <source>
        <dbReference type="PROSITE" id="PS00036"/>
    </source>
</evidence>
<dbReference type="AlphaFoldDB" id="A0A9P3PLY4"/>
<dbReference type="InterPro" id="IPR004827">
    <property type="entry name" value="bZIP"/>
</dbReference>
<sequence>MATDSTPITTVAPGDLESLAPEDFQILVDAFTASSASMPPPTPETPELWTSPVFSDLGDFGFPSPDADPLSTPVVPDGDDMLTGMFETGEMGALFPPMEEYEFTTAVEKQSTLPAPPLPDNLYTLTPESPALHDFSPSINPSSIYPSPRLPSDRSSFSSPAPSTTPALSPRKTSKPVEIVAPARRRSSATGTRKGVTPEALVPIDAPTQPRKYITPSATSRKEVPAVFARKRARSTAFGDEDDEFNEPAPGPDATEKELIEYKRRQNTVAARRSRKRKLEYQQGLEERVERLTKEVEIWKTRAIMCQDMLQANGVQFTPFQDSIED</sequence>
<keyword evidence="4" id="KW-0804">Transcription</keyword>
<dbReference type="PROSITE" id="PS00036">
    <property type="entry name" value="BZIP_BASIC"/>
    <property type="match status" value="1"/>
</dbReference>
<organism evidence="8 9">
    <name type="scientific">Lyophyllum shimeji</name>
    <name type="common">Hon-shimeji</name>
    <name type="synonym">Tricholoma shimeji</name>
    <dbReference type="NCBI Taxonomy" id="47721"/>
    <lineage>
        <taxon>Eukaryota</taxon>
        <taxon>Fungi</taxon>
        <taxon>Dikarya</taxon>
        <taxon>Basidiomycota</taxon>
        <taxon>Agaricomycotina</taxon>
        <taxon>Agaricomycetes</taxon>
        <taxon>Agaricomycetidae</taxon>
        <taxon>Agaricales</taxon>
        <taxon>Tricholomatineae</taxon>
        <taxon>Lyophyllaceae</taxon>
        <taxon>Lyophyllum</taxon>
    </lineage>
</organism>
<accession>A0A9P3PLY4</accession>
<protein>
    <submittedName>
        <fullName evidence="8">Basic region leucine zipper</fullName>
    </submittedName>
</protein>
<evidence type="ECO:0000313" key="9">
    <source>
        <dbReference type="Proteomes" id="UP001063166"/>
    </source>
</evidence>
<proteinExistence type="predicted"/>
<comment type="caution">
    <text evidence="8">The sequence shown here is derived from an EMBL/GenBank/DDBJ whole genome shotgun (WGS) entry which is preliminary data.</text>
</comment>
<dbReference type="Proteomes" id="UP001063166">
    <property type="component" value="Unassembled WGS sequence"/>
</dbReference>
<evidence type="ECO:0000256" key="5">
    <source>
        <dbReference type="ARBA" id="ARBA00023242"/>
    </source>
</evidence>
<feature type="region of interest" description="Disordered" evidence="6">
    <location>
        <begin position="111"/>
        <end position="196"/>
    </location>
</feature>
<keyword evidence="2" id="KW-0805">Transcription regulation</keyword>